<protein>
    <submittedName>
        <fullName evidence="1">Uncharacterized protein</fullName>
    </submittedName>
</protein>
<organism evidence="1 2">
    <name type="scientific">Zea mays</name>
    <name type="common">Maize</name>
    <dbReference type="NCBI Taxonomy" id="4577"/>
    <lineage>
        <taxon>Eukaryota</taxon>
        <taxon>Viridiplantae</taxon>
        <taxon>Streptophyta</taxon>
        <taxon>Embryophyta</taxon>
        <taxon>Tracheophyta</taxon>
        <taxon>Spermatophyta</taxon>
        <taxon>Magnoliopsida</taxon>
        <taxon>Liliopsida</taxon>
        <taxon>Poales</taxon>
        <taxon>Poaceae</taxon>
        <taxon>PACMAD clade</taxon>
        <taxon>Panicoideae</taxon>
        <taxon>Andropogonodae</taxon>
        <taxon>Andropogoneae</taxon>
        <taxon>Tripsacinae</taxon>
        <taxon>Zea</taxon>
    </lineage>
</organism>
<reference evidence="1 2" key="1">
    <citation type="journal article" date="2018" name="Nat. Genet.">
        <title>Extensive intraspecific gene order and gene structural variations between Mo17 and other maize genomes.</title>
        <authorList>
            <person name="Sun S."/>
            <person name="Zhou Y."/>
            <person name="Chen J."/>
            <person name="Shi J."/>
            <person name="Zhao H."/>
            <person name="Zhao H."/>
            <person name="Song W."/>
            <person name="Zhang M."/>
            <person name="Cui Y."/>
            <person name="Dong X."/>
            <person name="Liu H."/>
            <person name="Ma X."/>
            <person name="Jiao Y."/>
            <person name="Wang B."/>
            <person name="Wei X."/>
            <person name="Stein J.C."/>
            <person name="Glaubitz J.C."/>
            <person name="Lu F."/>
            <person name="Yu G."/>
            <person name="Liang C."/>
            <person name="Fengler K."/>
            <person name="Li B."/>
            <person name="Rafalski A."/>
            <person name="Schnable P.S."/>
            <person name="Ware D.H."/>
            <person name="Buckler E.S."/>
            <person name="Lai J."/>
        </authorList>
    </citation>
    <scope>NUCLEOTIDE SEQUENCE [LARGE SCALE GENOMIC DNA]</scope>
    <source>
        <strain evidence="2">cv. Missouri 17</strain>
        <tissue evidence="1">Seedling</tissue>
    </source>
</reference>
<accession>A0A3L6DYR2</accession>
<gene>
    <name evidence="1" type="ORF">Zm00014a_014422</name>
</gene>
<evidence type="ECO:0000313" key="2">
    <source>
        <dbReference type="Proteomes" id="UP000251960"/>
    </source>
</evidence>
<proteinExistence type="predicted"/>
<evidence type="ECO:0000313" key="1">
    <source>
        <dbReference type="EMBL" id="PWZ13712.1"/>
    </source>
</evidence>
<sequence length="10" mass="1067">MTHSSPAYSS</sequence>
<name>A0A3L6DYR2_MAIZE</name>
<comment type="caution">
    <text evidence="1">The sequence shown here is derived from an EMBL/GenBank/DDBJ whole genome shotgun (WGS) entry which is preliminary data.</text>
</comment>
<dbReference type="Proteomes" id="UP000251960">
    <property type="component" value="Chromosome 7"/>
</dbReference>
<dbReference type="EMBL" id="NCVQ01000008">
    <property type="protein sequence ID" value="PWZ13712.1"/>
    <property type="molecule type" value="Genomic_DNA"/>
</dbReference>